<name>A0ABN9KUT0_9NEOB</name>
<gene>
    <name evidence="2" type="ORF">RIMI_LOCUS1048375</name>
</gene>
<reference evidence="2" key="1">
    <citation type="submission" date="2023-07" db="EMBL/GenBank/DDBJ databases">
        <authorList>
            <person name="Stuckert A."/>
        </authorList>
    </citation>
    <scope>NUCLEOTIDE SEQUENCE</scope>
</reference>
<feature type="region of interest" description="Disordered" evidence="1">
    <location>
        <begin position="16"/>
        <end position="37"/>
    </location>
</feature>
<proteinExistence type="predicted"/>
<organism evidence="2 3">
    <name type="scientific">Ranitomeya imitator</name>
    <name type="common">mimic poison frog</name>
    <dbReference type="NCBI Taxonomy" id="111125"/>
    <lineage>
        <taxon>Eukaryota</taxon>
        <taxon>Metazoa</taxon>
        <taxon>Chordata</taxon>
        <taxon>Craniata</taxon>
        <taxon>Vertebrata</taxon>
        <taxon>Euteleostomi</taxon>
        <taxon>Amphibia</taxon>
        <taxon>Batrachia</taxon>
        <taxon>Anura</taxon>
        <taxon>Neobatrachia</taxon>
        <taxon>Hyloidea</taxon>
        <taxon>Dendrobatidae</taxon>
        <taxon>Dendrobatinae</taxon>
        <taxon>Ranitomeya</taxon>
    </lineage>
</organism>
<protein>
    <submittedName>
        <fullName evidence="2">Uncharacterized protein</fullName>
    </submittedName>
</protein>
<evidence type="ECO:0000313" key="2">
    <source>
        <dbReference type="EMBL" id="CAJ0919491.1"/>
    </source>
</evidence>
<accession>A0ABN9KUT0</accession>
<dbReference type="EMBL" id="CAUEEQ010001336">
    <property type="protein sequence ID" value="CAJ0919491.1"/>
    <property type="molecule type" value="Genomic_DNA"/>
</dbReference>
<evidence type="ECO:0000256" key="1">
    <source>
        <dbReference type="SAM" id="MobiDB-lite"/>
    </source>
</evidence>
<comment type="caution">
    <text evidence="2">The sequence shown here is derived from an EMBL/GenBank/DDBJ whole genome shotgun (WGS) entry which is preliminary data.</text>
</comment>
<keyword evidence="3" id="KW-1185">Reference proteome</keyword>
<dbReference type="Proteomes" id="UP001176940">
    <property type="component" value="Unassembled WGS sequence"/>
</dbReference>
<evidence type="ECO:0000313" key="3">
    <source>
        <dbReference type="Proteomes" id="UP001176940"/>
    </source>
</evidence>
<sequence>MKLVFTVEEDVPERFASAAREKRPAVPEPSASSRSREPLVICMDPERGLSDQRILQSLEIIH</sequence>